<proteinExistence type="predicted"/>
<dbReference type="AlphaFoldDB" id="A0A383ATJ2"/>
<gene>
    <name evidence="1" type="ORF">METZ01_LOCUS463359</name>
</gene>
<reference evidence="1" key="1">
    <citation type="submission" date="2018-05" db="EMBL/GenBank/DDBJ databases">
        <authorList>
            <person name="Lanie J.A."/>
            <person name="Ng W.-L."/>
            <person name="Kazmierczak K.M."/>
            <person name="Andrzejewski T.M."/>
            <person name="Davidsen T.M."/>
            <person name="Wayne K.J."/>
            <person name="Tettelin H."/>
            <person name="Glass J.I."/>
            <person name="Rusch D."/>
            <person name="Podicherti R."/>
            <person name="Tsui H.-C.T."/>
            <person name="Winkler M.E."/>
        </authorList>
    </citation>
    <scope>NUCLEOTIDE SEQUENCE</scope>
</reference>
<protein>
    <submittedName>
        <fullName evidence="1">Uncharacterized protein</fullName>
    </submittedName>
</protein>
<evidence type="ECO:0000313" key="1">
    <source>
        <dbReference type="EMBL" id="SVE10505.1"/>
    </source>
</evidence>
<dbReference type="EMBL" id="UINC01194430">
    <property type="protein sequence ID" value="SVE10505.1"/>
    <property type="molecule type" value="Genomic_DNA"/>
</dbReference>
<sequence length="178" mass="21093">MTKKYDELQDYYLPEIGITENILTIKLLNYLQTKNKIEFFQSYKISNFWKGKYFIKRLINKVFKYKLKENMSWNKNFWGHIQIQLIEAKILLKENIEHNKLISNYSQKRQVSILKYKSMIDNKVDLGSPLFISGQCINLIGGNVNVNEIYMLDGSRRLIASLLSNKLDICIWLITINE</sequence>
<name>A0A383ATJ2_9ZZZZ</name>
<accession>A0A383ATJ2</accession>
<organism evidence="1">
    <name type="scientific">marine metagenome</name>
    <dbReference type="NCBI Taxonomy" id="408172"/>
    <lineage>
        <taxon>unclassified sequences</taxon>
        <taxon>metagenomes</taxon>
        <taxon>ecological metagenomes</taxon>
    </lineage>
</organism>